<keyword evidence="2" id="KW-1185">Reference proteome</keyword>
<reference evidence="1" key="1">
    <citation type="submission" date="2013-10" db="EMBL/GenBank/DDBJ databases">
        <title>Genomic analysis of the causative agents of coccidiosis in chickens.</title>
        <authorList>
            <person name="Reid A.J."/>
            <person name="Blake D."/>
            <person name="Billington K."/>
            <person name="Browne H."/>
            <person name="Dunn M."/>
            <person name="Hung S."/>
            <person name="Kawahara F."/>
            <person name="Miranda-Saavedra D."/>
            <person name="Mourier T."/>
            <person name="Nagra H."/>
            <person name="Otto T.D."/>
            <person name="Rawlings N."/>
            <person name="Sanchez A."/>
            <person name="Sanders M."/>
            <person name="Subramaniam C."/>
            <person name="Tay Y."/>
            <person name="Dear P."/>
            <person name="Doerig C."/>
            <person name="Gruber A."/>
            <person name="Parkinson J."/>
            <person name="Shirley M."/>
            <person name="Wan K.L."/>
            <person name="Berriman M."/>
            <person name="Tomley F."/>
            <person name="Pain A."/>
        </authorList>
    </citation>
    <scope>NUCLEOTIDE SEQUENCE</scope>
    <source>
        <strain evidence="1">Houghton</strain>
    </source>
</reference>
<evidence type="ECO:0000313" key="1">
    <source>
        <dbReference type="EMBL" id="CDI82088.1"/>
    </source>
</evidence>
<dbReference type="SUPFAM" id="SSF50715">
    <property type="entry name" value="Ribosomal protein L25-like"/>
    <property type="match status" value="1"/>
</dbReference>
<proteinExistence type="predicted"/>
<dbReference type="AlphaFoldDB" id="U6GS53"/>
<dbReference type="GeneID" id="25274538"/>
<accession>U6GS53</accession>
<dbReference type="InterPro" id="IPR011035">
    <property type="entry name" value="Ribosomal_bL25/Gln-tRNA_synth"/>
</dbReference>
<dbReference type="RefSeq" id="XP_013248391.1">
    <property type="nucleotide sequence ID" value="XM_013392937.1"/>
</dbReference>
<dbReference type="EMBL" id="HG672026">
    <property type="protein sequence ID" value="CDI82088.1"/>
    <property type="molecule type" value="Genomic_DNA"/>
</dbReference>
<reference evidence="1" key="2">
    <citation type="submission" date="2013-10" db="EMBL/GenBank/DDBJ databases">
        <authorList>
            <person name="Aslett M."/>
        </authorList>
    </citation>
    <scope>NUCLEOTIDE SEQUENCE</scope>
    <source>
        <strain evidence="1">Houghton</strain>
    </source>
</reference>
<name>U6GS53_EIMAC</name>
<dbReference type="OrthoDB" id="6752799at2759"/>
<dbReference type="GO" id="GO:0006412">
    <property type="term" value="P:translation"/>
    <property type="evidence" value="ECO:0007669"/>
    <property type="project" value="InterPro"/>
</dbReference>
<evidence type="ECO:0000313" key="2">
    <source>
        <dbReference type="Proteomes" id="UP000018050"/>
    </source>
</evidence>
<sequence length="155" mass="17321">FRGRLYRLHFGGLVEHCIIKYVKADPLARSISFVAFERHREGSVSEVLIPLTLLGLIAWYHVELSRATIPVEFVGAEPPPPFFVDVSSLHFTPPYSAICLDTLKVLQYPQISQLPADGTARFSPSINPKEEIAWAYEVGTGLGFLVLHPPSLLFF</sequence>
<dbReference type="VEuPathDB" id="ToxoDB:EAH_00064680"/>
<feature type="non-terminal residue" evidence="1">
    <location>
        <position position="1"/>
    </location>
</feature>
<gene>
    <name evidence="1" type="ORF">EAH_00064680</name>
</gene>
<dbReference type="OMA" id="FVAFERH"/>
<protein>
    <submittedName>
        <fullName evidence="1">Uncharacterized protein</fullName>
    </submittedName>
</protein>
<dbReference type="Proteomes" id="UP000018050">
    <property type="component" value="Unassembled WGS sequence"/>
</dbReference>
<organism evidence="1 2">
    <name type="scientific">Eimeria acervulina</name>
    <name type="common">Coccidian parasite</name>
    <dbReference type="NCBI Taxonomy" id="5801"/>
    <lineage>
        <taxon>Eukaryota</taxon>
        <taxon>Sar</taxon>
        <taxon>Alveolata</taxon>
        <taxon>Apicomplexa</taxon>
        <taxon>Conoidasida</taxon>
        <taxon>Coccidia</taxon>
        <taxon>Eucoccidiorida</taxon>
        <taxon>Eimeriorina</taxon>
        <taxon>Eimeriidae</taxon>
        <taxon>Eimeria</taxon>
    </lineage>
</organism>